<organism evidence="1 2">
    <name type="scientific">Actinoplanes palleronii</name>
    <dbReference type="NCBI Taxonomy" id="113570"/>
    <lineage>
        <taxon>Bacteria</taxon>
        <taxon>Bacillati</taxon>
        <taxon>Actinomycetota</taxon>
        <taxon>Actinomycetes</taxon>
        <taxon>Micromonosporales</taxon>
        <taxon>Micromonosporaceae</taxon>
        <taxon>Actinoplanes</taxon>
    </lineage>
</organism>
<evidence type="ECO:0008006" key="3">
    <source>
        <dbReference type="Google" id="ProtNLM"/>
    </source>
</evidence>
<dbReference type="InterPro" id="IPR025361">
    <property type="entry name" value="DUF4265"/>
</dbReference>
<proteinExistence type="predicted"/>
<accession>A0ABQ4BDI4</accession>
<dbReference type="EMBL" id="BOMS01000073">
    <property type="protein sequence ID" value="GIE68734.1"/>
    <property type="molecule type" value="Genomic_DNA"/>
</dbReference>
<protein>
    <recommendedName>
        <fullName evidence="3">DUF4265 domain-containing protein</fullName>
    </recommendedName>
</protein>
<keyword evidence="2" id="KW-1185">Reference proteome</keyword>
<dbReference type="Proteomes" id="UP000624709">
    <property type="component" value="Unassembled WGS sequence"/>
</dbReference>
<evidence type="ECO:0000313" key="1">
    <source>
        <dbReference type="EMBL" id="GIE68734.1"/>
    </source>
</evidence>
<name>A0ABQ4BDI4_9ACTN</name>
<gene>
    <name evidence="1" type="ORF">Apa02nite_048420</name>
</gene>
<dbReference type="Pfam" id="PF14085">
    <property type="entry name" value="DUF4265"/>
    <property type="match status" value="1"/>
</dbReference>
<evidence type="ECO:0000313" key="2">
    <source>
        <dbReference type="Proteomes" id="UP000624709"/>
    </source>
</evidence>
<comment type="caution">
    <text evidence="1">The sequence shown here is derived from an EMBL/GenBank/DDBJ whole genome shotgun (WGS) entry which is preliminary data.</text>
</comment>
<reference evidence="1 2" key="1">
    <citation type="submission" date="2021-01" db="EMBL/GenBank/DDBJ databases">
        <title>Whole genome shotgun sequence of Actinoplanes palleronii NBRC 14916.</title>
        <authorList>
            <person name="Komaki H."/>
            <person name="Tamura T."/>
        </authorList>
    </citation>
    <scope>NUCLEOTIDE SEQUENCE [LARGE SCALE GENOMIC DNA]</scope>
    <source>
        <strain evidence="1 2">NBRC 14916</strain>
    </source>
</reference>
<sequence>MPDVTVDELADHSHIRLVAGLGAGGQLVYEMVLTRTVEPDLHLVLGTPALVEGIAAGDRIRMHAGGGFEVVQRGGNICLLVVLATPADAEELAPLRDAFDDLGGIVEMPPDRRFIVITVPAAAGFDAVEETIDAWTAPRGDHWEYGNVYDPDGQPLNWWEQPHPG</sequence>